<dbReference type="InterPro" id="IPR050833">
    <property type="entry name" value="Poly_Biosynth_Transport"/>
</dbReference>
<dbReference type="GO" id="GO:0005886">
    <property type="term" value="C:plasma membrane"/>
    <property type="evidence" value="ECO:0007669"/>
    <property type="project" value="UniProtKB-SubCell"/>
</dbReference>
<keyword evidence="5 6" id="KW-0472">Membrane</keyword>
<reference evidence="7" key="2">
    <citation type="submission" date="2024-06" db="EMBL/GenBank/DDBJ databases">
        <authorList>
            <person name="Petrova K.O."/>
            <person name="Toshchakov S.V."/>
            <person name="Boltjanskaja Y.V."/>
            <person name="Kevbrin V."/>
        </authorList>
    </citation>
    <scope>NUCLEOTIDE SEQUENCE</scope>
    <source>
        <strain evidence="7">Z-910T</strain>
    </source>
</reference>
<name>A0AAU7VI18_9FIRM</name>
<sequence>MKEGRILLKFIRRPECISYLLKKRFTNLSNNQFVRSALTMLSGTVIAQIIAMAFSPVISRIYGPEAFGVFGVFTSIVASVGPVAALTYPIAIVLPKEDSEANALFRLSLLVSLITFLLMALTITFYGNSILAILQVDVLMPYLMFIPLMVLFDGSFQASQQWMIRKKKFKFSAKAAILQGIVVNVTKAVIGFFFPLSISLVAITTLGKGLYASLLAYGTGITFNLKLFAESFNKKELLSFIRLGKKYYDFPIYRTPQVFINGASEGLPVIMLSIFFGPATAGFYSLSKKVLVMPTQLIEQSVGNVFYPRVTEAAYNGENITKLLIKASLSLAALGLIPFGIVILFGPQLFSIVFGANWASAGEYARWLSLWSYFKFITKPSIKTLPVLKAQRFHLVFTIFSILVRLCALIIGSYIFKSDVISVALYGTTGAIMYIILTLVTILKSTPKYTRYL</sequence>
<evidence type="ECO:0000256" key="4">
    <source>
        <dbReference type="ARBA" id="ARBA00022989"/>
    </source>
</evidence>
<dbReference type="PANTHER" id="PTHR30250:SF28">
    <property type="entry name" value="POLYSACCHARIDE BIOSYNTHESIS PROTEIN"/>
    <property type="match status" value="1"/>
</dbReference>
<feature type="transmembrane region" description="Helical" evidence="6">
    <location>
        <begin position="421"/>
        <end position="443"/>
    </location>
</feature>
<organism evidence="7">
    <name type="scientific">Proteinivorax tanatarense</name>
    <dbReference type="NCBI Taxonomy" id="1260629"/>
    <lineage>
        <taxon>Bacteria</taxon>
        <taxon>Bacillati</taxon>
        <taxon>Bacillota</taxon>
        <taxon>Clostridia</taxon>
        <taxon>Eubacteriales</taxon>
        <taxon>Proteinivoracaceae</taxon>
        <taxon>Proteinivorax</taxon>
    </lineage>
</organism>
<protein>
    <submittedName>
        <fullName evidence="7">Oligosaccharide flippase family protein</fullName>
    </submittedName>
</protein>
<feature type="transmembrane region" description="Helical" evidence="6">
    <location>
        <begin position="177"/>
        <end position="203"/>
    </location>
</feature>
<evidence type="ECO:0000256" key="1">
    <source>
        <dbReference type="ARBA" id="ARBA00004651"/>
    </source>
</evidence>
<dbReference type="RefSeq" id="WP_350342382.1">
    <property type="nucleotide sequence ID" value="NZ_CP158367.1"/>
</dbReference>
<keyword evidence="3 6" id="KW-0812">Transmembrane</keyword>
<feature type="transmembrane region" description="Helical" evidence="6">
    <location>
        <begin position="138"/>
        <end position="156"/>
    </location>
</feature>
<feature type="transmembrane region" description="Helical" evidence="6">
    <location>
        <begin position="103"/>
        <end position="126"/>
    </location>
</feature>
<dbReference type="Pfam" id="PF13440">
    <property type="entry name" value="Polysacc_synt_3"/>
    <property type="match status" value="1"/>
</dbReference>
<gene>
    <name evidence="7" type="ORF">PRVXT_001613</name>
</gene>
<evidence type="ECO:0000256" key="2">
    <source>
        <dbReference type="ARBA" id="ARBA00022475"/>
    </source>
</evidence>
<feature type="transmembrane region" description="Helical" evidence="6">
    <location>
        <begin position="33"/>
        <end position="54"/>
    </location>
</feature>
<keyword evidence="4 6" id="KW-1133">Transmembrane helix</keyword>
<evidence type="ECO:0000256" key="5">
    <source>
        <dbReference type="ARBA" id="ARBA00023136"/>
    </source>
</evidence>
<accession>A0AAU7VI18</accession>
<evidence type="ECO:0000256" key="3">
    <source>
        <dbReference type="ARBA" id="ARBA00022692"/>
    </source>
</evidence>
<evidence type="ECO:0000313" key="7">
    <source>
        <dbReference type="EMBL" id="XBX73620.1"/>
    </source>
</evidence>
<feature type="transmembrane region" description="Helical" evidence="6">
    <location>
        <begin position="66"/>
        <end position="91"/>
    </location>
</feature>
<dbReference type="EMBL" id="CP158367">
    <property type="protein sequence ID" value="XBX73620.1"/>
    <property type="molecule type" value="Genomic_DNA"/>
</dbReference>
<feature type="transmembrane region" description="Helical" evidence="6">
    <location>
        <begin position="395"/>
        <end position="415"/>
    </location>
</feature>
<comment type="subcellular location">
    <subcellularLocation>
        <location evidence="1">Cell membrane</location>
        <topology evidence="1">Multi-pass membrane protein</topology>
    </subcellularLocation>
</comment>
<evidence type="ECO:0000256" key="6">
    <source>
        <dbReference type="SAM" id="Phobius"/>
    </source>
</evidence>
<keyword evidence="2" id="KW-1003">Cell membrane</keyword>
<dbReference type="PANTHER" id="PTHR30250">
    <property type="entry name" value="PST FAMILY PREDICTED COLANIC ACID TRANSPORTER"/>
    <property type="match status" value="1"/>
</dbReference>
<dbReference type="AlphaFoldDB" id="A0AAU7VI18"/>
<feature type="transmembrane region" description="Helical" evidence="6">
    <location>
        <begin position="323"/>
        <end position="346"/>
    </location>
</feature>
<feature type="transmembrane region" description="Helical" evidence="6">
    <location>
        <begin position="209"/>
        <end position="229"/>
    </location>
</feature>
<proteinExistence type="predicted"/>
<reference evidence="7" key="1">
    <citation type="journal article" date="2013" name="Extremophiles">
        <title>Proteinivorax tanatarense gen. nov., sp. nov., an anaerobic, haloalkaliphilic, proteolytic bacterium isolated from a decaying algal bloom, and proposal of Proteinivoraceae fam. nov.</title>
        <authorList>
            <person name="Kevbrin V."/>
            <person name="Boltyanskaya Y."/>
            <person name="Zhilina T."/>
            <person name="Kolganova T."/>
            <person name="Lavrentjeva E."/>
            <person name="Kuznetsov B."/>
        </authorList>
    </citation>
    <scope>NUCLEOTIDE SEQUENCE</scope>
    <source>
        <strain evidence="7">Z-910T</strain>
    </source>
</reference>